<dbReference type="GO" id="GO:0000976">
    <property type="term" value="F:transcription cis-regulatory region binding"/>
    <property type="evidence" value="ECO:0007669"/>
    <property type="project" value="UniProtKB-ARBA"/>
</dbReference>
<evidence type="ECO:0000256" key="2">
    <source>
        <dbReference type="ARBA" id="ARBA00022745"/>
    </source>
</evidence>
<keyword evidence="6" id="KW-0804">Transcription</keyword>
<feature type="domain" description="AP2/ERF" evidence="10">
    <location>
        <begin position="66"/>
        <end position="124"/>
    </location>
</feature>
<dbReference type="InterPro" id="IPR001471">
    <property type="entry name" value="AP2/ERF_dom"/>
</dbReference>
<evidence type="ECO:0000256" key="1">
    <source>
        <dbReference type="ARBA" id="ARBA00004123"/>
    </source>
</evidence>
<keyword evidence="12" id="KW-1185">Reference proteome</keyword>
<name>A0ABC8LG16_ERUVS</name>
<keyword evidence="5" id="KW-0010">Activator</keyword>
<evidence type="ECO:0000256" key="9">
    <source>
        <dbReference type="SAM" id="MobiDB-lite"/>
    </source>
</evidence>
<dbReference type="PANTHER" id="PTHR31190">
    <property type="entry name" value="DNA-BINDING DOMAIN"/>
    <property type="match status" value="1"/>
</dbReference>
<dbReference type="Pfam" id="PF00847">
    <property type="entry name" value="AP2"/>
    <property type="match status" value="1"/>
</dbReference>
<dbReference type="FunFam" id="3.30.730.10:FF:000001">
    <property type="entry name" value="Ethylene-responsive transcription factor 2"/>
    <property type="match status" value="1"/>
</dbReference>
<evidence type="ECO:0000256" key="8">
    <source>
        <dbReference type="ARBA" id="ARBA00024343"/>
    </source>
</evidence>
<gene>
    <name evidence="11" type="ORF">ERUC_LOCUS34800</name>
</gene>
<keyword evidence="2" id="KW-0936">Ethylene signaling pathway</keyword>
<accession>A0ABC8LG16</accession>
<dbReference type="SUPFAM" id="SSF54171">
    <property type="entry name" value="DNA-binding domain"/>
    <property type="match status" value="1"/>
</dbReference>
<evidence type="ECO:0000313" key="11">
    <source>
        <dbReference type="EMBL" id="CAH8382317.1"/>
    </source>
</evidence>
<dbReference type="CDD" id="cd00018">
    <property type="entry name" value="AP2"/>
    <property type="match status" value="1"/>
</dbReference>
<evidence type="ECO:0000256" key="4">
    <source>
        <dbReference type="ARBA" id="ARBA00023125"/>
    </source>
</evidence>
<comment type="caution">
    <text evidence="11">The sequence shown here is derived from an EMBL/GenBank/DDBJ whole genome shotgun (WGS) entry which is preliminary data.</text>
</comment>
<keyword evidence="7" id="KW-0539">Nucleus</keyword>
<reference evidence="11 12" key="1">
    <citation type="submission" date="2022-03" db="EMBL/GenBank/DDBJ databases">
        <authorList>
            <person name="Macdonald S."/>
            <person name="Ahmed S."/>
            <person name="Newling K."/>
        </authorList>
    </citation>
    <scope>NUCLEOTIDE SEQUENCE [LARGE SCALE GENOMIC DNA]</scope>
</reference>
<evidence type="ECO:0000256" key="3">
    <source>
        <dbReference type="ARBA" id="ARBA00023015"/>
    </source>
</evidence>
<dbReference type="PANTHER" id="PTHR31190:SF499">
    <property type="entry name" value="ETHYLENE-RESPONSIVE TRANSCRIPTION FACTOR ERF105"/>
    <property type="match status" value="1"/>
</dbReference>
<dbReference type="GO" id="GO:0006950">
    <property type="term" value="P:response to stress"/>
    <property type="evidence" value="ECO:0007669"/>
    <property type="project" value="UniProtKB-ARBA"/>
</dbReference>
<dbReference type="EMBL" id="CAKOAT010551820">
    <property type="protein sequence ID" value="CAH8382317.1"/>
    <property type="molecule type" value="Genomic_DNA"/>
</dbReference>
<dbReference type="InterPro" id="IPR044808">
    <property type="entry name" value="ERF_plant"/>
</dbReference>
<dbReference type="Proteomes" id="UP001642260">
    <property type="component" value="Unassembled WGS sequence"/>
</dbReference>
<sequence>MTSSQDQSALDLITQHLLTDYPSLETFVSSIQQHTTSTLSQRKPPLATILVPTSAPKVQENDHQRHYRGVRRRPWGKYAAEIRDPNKKGVRVWLGTFDTAMEAARGYDKAAFKLRGSKAILNFPLEAGKHEDSVDNKTLVRCKRKRQVPEEKSHKAVKREETDAQSEGCPLTPSSWMGFWDGVDGKGMGLFYVPPLSPYPSLAHSQLV</sequence>
<keyword evidence="4" id="KW-0238">DNA-binding</keyword>
<evidence type="ECO:0000313" key="12">
    <source>
        <dbReference type="Proteomes" id="UP001642260"/>
    </source>
</evidence>
<protein>
    <recommendedName>
        <fullName evidence="10">AP2/ERF domain-containing protein</fullName>
    </recommendedName>
</protein>
<dbReference type="PRINTS" id="PR00367">
    <property type="entry name" value="ETHRSPELEMNT"/>
</dbReference>
<dbReference type="GO" id="GO:0009873">
    <property type="term" value="P:ethylene-activated signaling pathway"/>
    <property type="evidence" value="ECO:0007669"/>
    <property type="project" value="UniProtKB-KW"/>
</dbReference>
<dbReference type="InterPro" id="IPR016177">
    <property type="entry name" value="DNA-bd_dom_sf"/>
</dbReference>
<dbReference type="PROSITE" id="PS51032">
    <property type="entry name" value="AP2_ERF"/>
    <property type="match status" value="1"/>
</dbReference>
<evidence type="ECO:0000259" key="10">
    <source>
        <dbReference type="PROSITE" id="PS51032"/>
    </source>
</evidence>
<feature type="region of interest" description="Disordered" evidence="9">
    <location>
        <begin position="145"/>
        <end position="169"/>
    </location>
</feature>
<comment type="subcellular location">
    <subcellularLocation>
        <location evidence="1">Nucleus</location>
    </subcellularLocation>
</comment>
<evidence type="ECO:0000256" key="5">
    <source>
        <dbReference type="ARBA" id="ARBA00023159"/>
    </source>
</evidence>
<comment type="similarity">
    <text evidence="8">Belongs to the AP2/ERF transcription factor family. ERF subfamily.</text>
</comment>
<keyword evidence="3" id="KW-0805">Transcription regulation</keyword>
<evidence type="ECO:0000256" key="6">
    <source>
        <dbReference type="ARBA" id="ARBA00023163"/>
    </source>
</evidence>
<organism evidence="11 12">
    <name type="scientific">Eruca vesicaria subsp. sativa</name>
    <name type="common">Garden rocket</name>
    <name type="synonym">Eruca sativa</name>
    <dbReference type="NCBI Taxonomy" id="29727"/>
    <lineage>
        <taxon>Eukaryota</taxon>
        <taxon>Viridiplantae</taxon>
        <taxon>Streptophyta</taxon>
        <taxon>Embryophyta</taxon>
        <taxon>Tracheophyta</taxon>
        <taxon>Spermatophyta</taxon>
        <taxon>Magnoliopsida</taxon>
        <taxon>eudicotyledons</taxon>
        <taxon>Gunneridae</taxon>
        <taxon>Pentapetalae</taxon>
        <taxon>rosids</taxon>
        <taxon>malvids</taxon>
        <taxon>Brassicales</taxon>
        <taxon>Brassicaceae</taxon>
        <taxon>Brassiceae</taxon>
        <taxon>Eruca</taxon>
    </lineage>
</organism>
<feature type="compositionally biased region" description="Basic and acidic residues" evidence="9">
    <location>
        <begin position="147"/>
        <end position="162"/>
    </location>
</feature>
<dbReference type="InterPro" id="IPR036955">
    <property type="entry name" value="AP2/ERF_dom_sf"/>
</dbReference>
<dbReference type="Gene3D" id="3.30.730.10">
    <property type="entry name" value="AP2/ERF domain"/>
    <property type="match status" value="1"/>
</dbReference>
<dbReference type="AlphaFoldDB" id="A0ABC8LG16"/>
<evidence type="ECO:0000256" key="7">
    <source>
        <dbReference type="ARBA" id="ARBA00023242"/>
    </source>
</evidence>
<proteinExistence type="inferred from homology"/>
<dbReference type="GO" id="GO:0005634">
    <property type="term" value="C:nucleus"/>
    <property type="evidence" value="ECO:0007669"/>
    <property type="project" value="UniProtKB-SubCell"/>
</dbReference>
<dbReference type="SMART" id="SM00380">
    <property type="entry name" value="AP2"/>
    <property type="match status" value="1"/>
</dbReference>